<dbReference type="EMBL" id="DUZY01000004">
    <property type="protein sequence ID" value="DAD34578.1"/>
    <property type="molecule type" value="Genomic_DNA"/>
</dbReference>
<evidence type="ECO:0000313" key="3">
    <source>
        <dbReference type="Proteomes" id="UP000607653"/>
    </source>
</evidence>
<name>A0A822YZD1_NELNU</name>
<evidence type="ECO:0000313" key="2">
    <source>
        <dbReference type="EMBL" id="DAD34578.1"/>
    </source>
</evidence>
<sequence>MSLQGIIIKETKERLTKKLLYLRKKVRGHKAVGKAGRRGAVQTSVHELPSWFLIPGDRWVVLVFFVCSVCIADFWGGFPLVPARLGGSGASMDWLKHCIFCVRCNHGASFIFIFYWPWGFMFFIWLGSLSLFGLFFFPSFHFYSFFS</sequence>
<feature type="transmembrane region" description="Helical" evidence="1">
    <location>
        <begin position="59"/>
        <end position="82"/>
    </location>
</feature>
<accession>A0A822YZD1</accession>
<keyword evidence="1" id="KW-0472">Membrane</keyword>
<gene>
    <name evidence="2" type="ORF">HUJ06_005218</name>
</gene>
<evidence type="ECO:0000256" key="1">
    <source>
        <dbReference type="SAM" id="Phobius"/>
    </source>
</evidence>
<protein>
    <submittedName>
        <fullName evidence="2">Uncharacterized protein</fullName>
    </submittedName>
</protein>
<dbReference type="Proteomes" id="UP000607653">
    <property type="component" value="Unassembled WGS sequence"/>
</dbReference>
<organism evidence="2 3">
    <name type="scientific">Nelumbo nucifera</name>
    <name type="common">Sacred lotus</name>
    <dbReference type="NCBI Taxonomy" id="4432"/>
    <lineage>
        <taxon>Eukaryota</taxon>
        <taxon>Viridiplantae</taxon>
        <taxon>Streptophyta</taxon>
        <taxon>Embryophyta</taxon>
        <taxon>Tracheophyta</taxon>
        <taxon>Spermatophyta</taxon>
        <taxon>Magnoliopsida</taxon>
        <taxon>Proteales</taxon>
        <taxon>Nelumbonaceae</taxon>
        <taxon>Nelumbo</taxon>
    </lineage>
</organism>
<proteinExistence type="predicted"/>
<keyword evidence="1" id="KW-1133">Transmembrane helix</keyword>
<dbReference type="AlphaFoldDB" id="A0A822YZD1"/>
<keyword evidence="1" id="KW-0812">Transmembrane</keyword>
<comment type="caution">
    <text evidence="2">The sequence shown here is derived from an EMBL/GenBank/DDBJ whole genome shotgun (WGS) entry which is preliminary data.</text>
</comment>
<feature type="transmembrane region" description="Helical" evidence="1">
    <location>
        <begin position="122"/>
        <end position="146"/>
    </location>
</feature>
<reference evidence="2 3" key="1">
    <citation type="journal article" date="2020" name="Mol. Biol. Evol.">
        <title>Distinct Expression and Methylation Patterns for Genes with Different Fates following a Single Whole-Genome Duplication in Flowering Plants.</title>
        <authorList>
            <person name="Shi T."/>
            <person name="Rahmani R.S."/>
            <person name="Gugger P.F."/>
            <person name="Wang M."/>
            <person name="Li H."/>
            <person name="Zhang Y."/>
            <person name="Li Z."/>
            <person name="Wang Q."/>
            <person name="Van de Peer Y."/>
            <person name="Marchal K."/>
            <person name="Chen J."/>
        </authorList>
    </citation>
    <scope>NUCLEOTIDE SEQUENCE [LARGE SCALE GENOMIC DNA]</scope>
    <source>
        <tissue evidence="2">Leaf</tissue>
    </source>
</reference>
<keyword evidence="3" id="KW-1185">Reference proteome</keyword>